<sequence>MEVNQLRYVCAVAESGSFSRAAELCHVAQPSLSQQVSKLEEELGSRLFDRMGRKIRLTDAGKTFLPRARLVLQELEAARNEVDTRRSDGRGSVAVGVIPTIAPYYMPSRVAAFTRQFPDATLKIVEDTTPVLVEALRSLTVDMAVMSLPLRHREFDVFPLHKEHLYAALPKDHSLAKRTSLSLGDLRHEPFVLLRDSHCFHEISVEACHRAKVNPQVAFESGQFSSLLGMVAAGIGVSVVPAMAVEKSSGCTFVKIADQKASRTVACAVMRGRTLNRVQREFLTHLQRKTPA</sequence>
<dbReference type="PROSITE" id="PS50931">
    <property type="entry name" value="HTH_LYSR"/>
    <property type="match status" value="1"/>
</dbReference>
<dbReference type="PRINTS" id="PR00039">
    <property type="entry name" value="HTHLYSR"/>
</dbReference>
<dbReference type="SUPFAM" id="SSF53850">
    <property type="entry name" value="Periplasmic binding protein-like II"/>
    <property type="match status" value="1"/>
</dbReference>
<dbReference type="InterPro" id="IPR036390">
    <property type="entry name" value="WH_DNA-bd_sf"/>
</dbReference>
<keyword evidence="2" id="KW-0805">Transcription regulation</keyword>
<evidence type="ECO:0000259" key="5">
    <source>
        <dbReference type="PROSITE" id="PS50931"/>
    </source>
</evidence>
<evidence type="ECO:0000256" key="2">
    <source>
        <dbReference type="ARBA" id="ARBA00023015"/>
    </source>
</evidence>
<proteinExistence type="inferred from homology"/>
<dbReference type="RefSeq" id="WP_131992554.1">
    <property type="nucleotide sequence ID" value="NZ_SMGK01000001.1"/>
</dbReference>
<evidence type="ECO:0000313" key="7">
    <source>
        <dbReference type="Proteomes" id="UP000295210"/>
    </source>
</evidence>
<dbReference type="FunFam" id="1.10.10.10:FF:000001">
    <property type="entry name" value="LysR family transcriptional regulator"/>
    <property type="match status" value="1"/>
</dbReference>
<name>A0A4R1LH26_9BACT</name>
<evidence type="ECO:0000256" key="4">
    <source>
        <dbReference type="ARBA" id="ARBA00023163"/>
    </source>
</evidence>
<reference evidence="6 7" key="1">
    <citation type="submission" date="2019-03" db="EMBL/GenBank/DDBJ databases">
        <title>Genomic Encyclopedia of Type Strains, Phase IV (KMG-IV): sequencing the most valuable type-strain genomes for metagenomic binning, comparative biology and taxonomic classification.</title>
        <authorList>
            <person name="Goeker M."/>
        </authorList>
    </citation>
    <scope>NUCLEOTIDE SEQUENCE [LARGE SCALE GENOMIC DNA]</scope>
    <source>
        <strain evidence="6 7">DSM 103428</strain>
    </source>
</reference>
<protein>
    <submittedName>
        <fullName evidence="6">LysR family hydrogen peroxide-inducible transcriptional activator</fullName>
    </submittedName>
</protein>
<dbReference type="AlphaFoldDB" id="A0A4R1LH26"/>
<dbReference type="Pfam" id="PF03466">
    <property type="entry name" value="LysR_substrate"/>
    <property type="match status" value="1"/>
</dbReference>
<feature type="domain" description="HTH lysR-type" evidence="5">
    <location>
        <begin position="1"/>
        <end position="58"/>
    </location>
</feature>
<dbReference type="GO" id="GO:0003677">
    <property type="term" value="F:DNA binding"/>
    <property type="evidence" value="ECO:0007669"/>
    <property type="project" value="UniProtKB-KW"/>
</dbReference>
<evidence type="ECO:0000313" key="6">
    <source>
        <dbReference type="EMBL" id="TCK76029.1"/>
    </source>
</evidence>
<dbReference type="PANTHER" id="PTHR30346:SF28">
    <property type="entry name" value="HTH-TYPE TRANSCRIPTIONAL REGULATOR CYNR"/>
    <property type="match status" value="1"/>
</dbReference>
<dbReference type="PANTHER" id="PTHR30346">
    <property type="entry name" value="TRANSCRIPTIONAL DUAL REGULATOR HCAR-RELATED"/>
    <property type="match status" value="1"/>
</dbReference>
<dbReference type="InterPro" id="IPR005119">
    <property type="entry name" value="LysR_subst-bd"/>
</dbReference>
<comment type="similarity">
    <text evidence="1">Belongs to the LysR transcriptional regulatory family.</text>
</comment>
<dbReference type="Pfam" id="PF00126">
    <property type="entry name" value="HTH_1"/>
    <property type="match status" value="1"/>
</dbReference>
<keyword evidence="4" id="KW-0804">Transcription</keyword>
<evidence type="ECO:0000256" key="1">
    <source>
        <dbReference type="ARBA" id="ARBA00009437"/>
    </source>
</evidence>
<dbReference type="Gene3D" id="1.10.10.10">
    <property type="entry name" value="Winged helix-like DNA-binding domain superfamily/Winged helix DNA-binding domain"/>
    <property type="match status" value="1"/>
</dbReference>
<dbReference type="Proteomes" id="UP000295210">
    <property type="component" value="Unassembled WGS sequence"/>
</dbReference>
<organism evidence="6 7">
    <name type="scientific">Acidipila rosea</name>
    <dbReference type="NCBI Taxonomy" id="768535"/>
    <lineage>
        <taxon>Bacteria</taxon>
        <taxon>Pseudomonadati</taxon>
        <taxon>Acidobacteriota</taxon>
        <taxon>Terriglobia</taxon>
        <taxon>Terriglobales</taxon>
        <taxon>Acidobacteriaceae</taxon>
        <taxon>Acidipila</taxon>
    </lineage>
</organism>
<dbReference type="InterPro" id="IPR000847">
    <property type="entry name" value="LysR_HTH_N"/>
</dbReference>
<dbReference type="EMBL" id="SMGK01000001">
    <property type="protein sequence ID" value="TCK76029.1"/>
    <property type="molecule type" value="Genomic_DNA"/>
</dbReference>
<accession>A0A4R1LH26</accession>
<dbReference type="SUPFAM" id="SSF46785">
    <property type="entry name" value="Winged helix' DNA-binding domain"/>
    <property type="match status" value="1"/>
</dbReference>
<gene>
    <name evidence="6" type="ORF">C7378_1034</name>
</gene>
<comment type="caution">
    <text evidence="6">The sequence shown here is derived from an EMBL/GenBank/DDBJ whole genome shotgun (WGS) entry which is preliminary data.</text>
</comment>
<dbReference type="GO" id="GO:0003700">
    <property type="term" value="F:DNA-binding transcription factor activity"/>
    <property type="evidence" value="ECO:0007669"/>
    <property type="project" value="InterPro"/>
</dbReference>
<keyword evidence="3" id="KW-0238">DNA-binding</keyword>
<dbReference type="CDD" id="cd05466">
    <property type="entry name" value="PBP2_LTTR_substrate"/>
    <property type="match status" value="1"/>
</dbReference>
<keyword evidence="7" id="KW-1185">Reference proteome</keyword>
<dbReference type="InterPro" id="IPR036388">
    <property type="entry name" value="WH-like_DNA-bd_sf"/>
</dbReference>
<dbReference type="Gene3D" id="3.40.190.10">
    <property type="entry name" value="Periplasmic binding protein-like II"/>
    <property type="match status" value="2"/>
</dbReference>
<evidence type="ECO:0000256" key="3">
    <source>
        <dbReference type="ARBA" id="ARBA00023125"/>
    </source>
</evidence>
<dbReference type="GO" id="GO:0032993">
    <property type="term" value="C:protein-DNA complex"/>
    <property type="evidence" value="ECO:0007669"/>
    <property type="project" value="TreeGrafter"/>
</dbReference>
<dbReference type="OrthoDB" id="9803735at2"/>